<evidence type="ECO:0000313" key="3">
    <source>
        <dbReference type="RefSeq" id="XP_002741514.2"/>
    </source>
</evidence>
<dbReference type="GeneID" id="100367749"/>
<dbReference type="SUPFAM" id="SSF53335">
    <property type="entry name" value="S-adenosyl-L-methionine-dependent methyltransferases"/>
    <property type="match status" value="1"/>
</dbReference>
<dbReference type="Gene3D" id="3.40.50.150">
    <property type="entry name" value="Vaccinia Virus protein VP39"/>
    <property type="match status" value="1"/>
</dbReference>
<keyword evidence="2" id="KW-1185">Reference proteome</keyword>
<dbReference type="PANTHER" id="PTHR43832:SF1">
    <property type="entry name" value="S-ADENOSYL-L-METHIONINE-DEPENDENT METHYLTRANSFERASES SUPERFAMILY PROTEIN"/>
    <property type="match status" value="1"/>
</dbReference>
<gene>
    <name evidence="3" type="primary">LOC100367749</name>
</gene>
<reference evidence="3" key="1">
    <citation type="submission" date="2025-08" db="UniProtKB">
        <authorList>
            <consortium name="RefSeq"/>
        </authorList>
    </citation>
    <scope>IDENTIFICATION</scope>
    <source>
        <tissue evidence="3">Testes</tissue>
    </source>
</reference>
<organism evidence="2 3">
    <name type="scientific">Saccoglossus kowalevskii</name>
    <name type="common">Acorn worm</name>
    <dbReference type="NCBI Taxonomy" id="10224"/>
    <lineage>
        <taxon>Eukaryota</taxon>
        <taxon>Metazoa</taxon>
        <taxon>Hemichordata</taxon>
        <taxon>Enteropneusta</taxon>
        <taxon>Harrimaniidae</taxon>
        <taxon>Saccoglossus</taxon>
    </lineage>
</organism>
<sequence length="375" mass="43691">MTSSDLCAQSLFYGELVWSMGIIITKILGHRVYNLFADWIIRIALRHNLSKWLKRLRCNGNTITQFEYKKKFISKLKQSAIAIETDTANVQHYEVPTDFFKTVLGTRLKYSCSYWPVNVKTLDQSEDAMLELYCARAQVEDGHNVMDLGCGWGALGLWICEKYPNCTVTCVSNSQTQSEHIQSQSLRLGYSGRLTTRKSDANVFDTEERFDRIMSIEMFEHMKNYDRLFSRVASWLKPGGLLFTQILCHREFAYNFNVGKGSDTEWMAKNFFSGGTMPSSDLFLYFQNDVVLVDMWKMNGKHYSKTLEAWLAILDNNRGEVARIFEKTYGKGEVDQQVWNWRLFFIYCSVVFGYEDGNEWMVSMHLFRKRLQSQD</sequence>
<dbReference type="CDD" id="cd02440">
    <property type="entry name" value="AdoMet_MTases"/>
    <property type="match status" value="1"/>
</dbReference>
<protein>
    <submittedName>
        <fullName evidence="3">(S)-coclaurine N-methyltransferase-like</fullName>
    </submittedName>
</protein>
<proteinExistence type="inferred from homology"/>
<dbReference type="InterPro" id="IPR029063">
    <property type="entry name" value="SAM-dependent_MTases_sf"/>
</dbReference>
<dbReference type="Pfam" id="PF02353">
    <property type="entry name" value="CMAS"/>
    <property type="match status" value="1"/>
</dbReference>
<accession>A0ABM0H0I9</accession>
<evidence type="ECO:0000313" key="2">
    <source>
        <dbReference type="Proteomes" id="UP000694865"/>
    </source>
</evidence>
<comment type="similarity">
    <text evidence="1">Belongs to the CFA/CMAS family.</text>
</comment>
<evidence type="ECO:0000256" key="1">
    <source>
        <dbReference type="ARBA" id="ARBA00010815"/>
    </source>
</evidence>
<dbReference type="PANTHER" id="PTHR43832">
    <property type="match status" value="1"/>
</dbReference>
<name>A0ABM0H0I9_SACKO</name>
<dbReference type="RefSeq" id="XP_002741514.2">
    <property type="nucleotide sequence ID" value="XM_002741468.2"/>
</dbReference>
<dbReference type="Proteomes" id="UP000694865">
    <property type="component" value="Unplaced"/>
</dbReference>